<dbReference type="Proteomes" id="UP000324897">
    <property type="component" value="Chromosome 4"/>
</dbReference>
<reference evidence="1 2" key="1">
    <citation type="journal article" date="2019" name="Sci. Rep.">
        <title>A high-quality genome of Eragrostis curvula grass provides insights into Poaceae evolution and supports new strategies to enhance forage quality.</title>
        <authorList>
            <person name="Carballo J."/>
            <person name="Santos B.A.C.M."/>
            <person name="Zappacosta D."/>
            <person name="Garbus I."/>
            <person name="Selva J.P."/>
            <person name="Gallo C.A."/>
            <person name="Diaz A."/>
            <person name="Albertini E."/>
            <person name="Caccamo M."/>
            <person name="Echenique V."/>
        </authorList>
    </citation>
    <scope>NUCLEOTIDE SEQUENCE [LARGE SCALE GENOMIC DNA]</scope>
    <source>
        <strain evidence="2">cv. Victoria</strain>
        <tissue evidence="1">Leaf</tissue>
    </source>
</reference>
<dbReference type="PANTHER" id="PTHR33085:SF102">
    <property type="entry name" value="DUF1618 DOMAIN-CONTAINING PROTEIN"/>
    <property type="match status" value="1"/>
</dbReference>
<accession>A0A5J9W1D2</accession>
<comment type="caution">
    <text evidence="1">The sequence shown here is derived from an EMBL/GenBank/DDBJ whole genome shotgun (WGS) entry which is preliminary data.</text>
</comment>
<name>A0A5J9W1D2_9POAL</name>
<dbReference type="Gramene" id="TVU41696">
    <property type="protein sequence ID" value="TVU41696"/>
    <property type="gene ID" value="EJB05_15239"/>
</dbReference>
<organism evidence="1 2">
    <name type="scientific">Eragrostis curvula</name>
    <name type="common">weeping love grass</name>
    <dbReference type="NCBI Taxonomy" id="38414"/>
    <lineage>
        <taxon>Eukaryota</taxon>
        <taxon>Viridiplantae</taxon>
        <taxon>Streptophyta</taxon>
        <taxon>Embryophyta</taxon>
        <taxon>Tracheophyta</taxon>
        <taxon>Spermatophyta</taxon>
        <taxon>Magnoliopsida</taxon>
        <taxon>Liliopsida</taxon>
        <taxon>Poales</taxon>
        <taxon>Poaceae</taxon>
        <taxon>PACMAD clade</taxon>
        <taxon>Chloridoideae</taxon>
        <taxon>Eragrostideae</taxon>
        <taxon>Eragrostidinae</taxon>
        <taxon>Eragrostis</taxon>
    </lineage>
</organism>
<dbReference type="PANTHER" id="PTHR33085">
    <property type="entry name" value="OS12G0113100 PROTEIN-RELATED"/>
    <property type="match status" value="1"/>
</dbReference>
<keyword evidence="2" id="KW-1185">Reference proteome</keyword>
<sequence length="389" mass="44057">MIRQYVNLVAANRCTRTYSLHRLNVAKHLFYPSTAEAEAATTEENSNGSGKPSRIGRLRRLPPASMSFQQFPPPTDNLWPPKDMFMLLSPGSSEGRILHVTEEGPGFIYDADANSTSTIPSRDGPYGYTPTFIPIAGAGTGKEKEVLYLLNPHHRHLSFEVLDFNEQPRKWQPLPPPLFANGSIQSLSFTVLDGGHTICVSLIDKRTYWYDTRSQKWWQAGDWMMPFAGRAEYVPELNTWLGFSCCSCHNLCASSDLSAMDAHQRAPMLQHDWEDLKTPEEEESVLNKRFRGAVLTRTRSWRTSSLPNLLNLGGGRFCIAKFFEDVHTNTETDANFVVLTGVEVLHGGGDGEPGLQMVKHKSKRYMFTKDDEINFNYFQEHAYEKKVRN</sequence>
<dbReference type="OrthoDB" id="591320at2759"/>
<dbReference type="Pfam" id="PF07893">
    <property type="entry name" value="DUF1668"/>
    <property type="match status" value="1"/>
</dbReference>
<feature type="non-terminal residue" evidence="1">
    <location>
        <position position="1"/>
    </location>
</feature>
<dbReference type="EMBL" id="RWGY01000007">
    <property type="protein sequence ID" value="TVU41696.1"/>
    <property type="molecule type" value="Genomic_DNA"/>
</dbReference>
<evidence type="ECO:0000313" key="2">
    <source>
        <dbReference type="Proteomes" id="UP000324897"/>
    </source>
</evidence>
<evidence type="ECO:0008006" key="3">
    <source>
        <dbReference type="Google" id="ProtNLM"/>
    </source>
</evidence>
<dbReference type="AlphaFoldDB" id="A0A5J9W1D2"/>
<proteinExistence type="predicted"/>
<evidence type="ECO:0000313" key="1">
    <source>
        <dbReference type="EMBL" id="TVU41696.1"/>
    </source>
</evidence>
<gene>
    <name evidence="1" type="ORF">EJB05_15239</name>
</gene>
<protein>
    <recommendedName>
        <fullName evidence="3">F-box associated domain-containing protein</fullName>
    </recommendedName>
</protein>
<dbReference type="InterPro" id="IPR012871">
    <property type="entry name" value="DUF1668_ORYSA"/>
</dbReference>